<organism evidence="1 2">
    <name type="scientific">Pseudoxanthomonas helianthi</name>
    <dbReference type="NCBI Taxonomy" id="1453541"/>
    <lineage>
        <taxon>Bacteria</taxon>
        <taxon>Pseudomonadati</taxon>
        <taxon>Pseudomonadota</taxon>
        <taxon>Gammaproteobacteria</taxon>
        <taxon>Lysobacterales</taxon>
        <taxon>Lysobacteraceae</taxon>
        <taxon>Pseudoxanthomonas</taxon>
    </lineage>
</organism>
<gene>
    <name evidence="1" type="ORF">J5837_07910</name>
</gene>
<proteinExistence type="predicted"/>
<reference evidence="1" key="2">
    <citation type="submission" date="2021-03" db="EMBL/GenBank/DDBJ databases">
        <authorList>
            <person name="Cao W."/>
        </authorList>
    </citation>
    <scope>NUCLEOTIDE SEQUENCE</scope>
    <source>
        <strain evidence="1">110414</strain>
    </source>
</reference>
<evidence type="ECO:0000313" key="1">
    <source>
        <dbReference type="EMBL" id="MBP3984353.1"/>
    </source>
</evidence>
<dbReference type="Proteomes" id="UP000673447">
    <property type="component" value="Unassembled WGS sequence"/>
</dbReference>
<dbReference type="AlphaFoldDB" id="A0A940X1R4"/>
<keyword evidence="2" id="KW-1185">Reference proteome</keyword>
<name>A0A940X1R4_9GAMM</name>
<dbReference type="RefSeq" id="WP_210536239.1">
    <property type="nucleotide sequence ID" value="NZ_JAGKTC010000002.1"/>
</dbReference>
<comment type="caution">
    <text evidence="1">The sequence shown here is derived from an EMBL/GenBank/DDBJ whole genome shotgun (WGS) entry which is preliminary data.</text>
</comment>
<reference evidence="1" key="1">
    <citation type="journal article" date="2016" name="Int. J. Syst. Evol. Microbiol.">
        <title>Pseudoxanthomonas helianthi sp. nov., isolated from roots of Jerusalem artichoke (Helianthus tuberosus).</title>
        <authorList>
            <person name="Kittiwongwattana C."/>
            <person name="Thawai C."/>
        </authorList>
    </citation>
    <scope>NUCLEOTIDE SEQUENCE</scope>
    <source>
        <strain evidence="1">110414</strain>
    </source>
</reference>
<protein>
    <submittedName>
        <fullName evidence="1">Uncharacterized protein</fullName>
    </submittedName>
</protein>
<accession>A0A940X1R4</accession>
<evidence type="ECO:0000313" key="2">
    <source>
        <dbReference type="Proteomes" id="UP000673447"/>
    </source>
</evidence>
<dbReference type="EMBL" id="JAGKTC010000002">
    <property type="protein sequence ID" value="MBP3984353.1"/>
    <property type="molecule type" value="Genomic_DNA"/>
</dbReference>
<sequence>MESSRSSSPTGYVPRTAAPAFDPERFYRQLPYPYRREYAPVLQHHPDPDNALAELALFHFWLTVCVYRLHRRGGTPDDAWAPLPPRGWRLPSRAEDVVVDEALGGTLAMLLESRSDLYQRFFELGRHDQDPQGLRAVSLALACQLFEEPSPMVRAWLQAKVERLFAEISRSCASVGDTAPPDP</sequence>